<comment type="caution">
    <text evidence="2">The sequence shown here is derived from an EMBL/GenBank/DDBJ whole genome shotgun (WGS) entry which is preliminary data.</text>
</comment>
<evidence type="ECO:0000313" key="3">
    <source>
        <dbReference type="Proteomes" id="UP000054805"/>
    </source>
</evidence>
<gene>
    <name evidence="2" type="ORF">T4B_3167</name>
</gene>
<organism evidence="2 3">
    <name type="scientific">Trichinella pseudospiralis</name>
    <name type="common">Parasitic roundworm</name>
    <dbReference type="NCBI Taxonomy" id="6337"/>
    <lineage>
        <taxon>Eukaryota</taxon>
        <taxon>Metazoa</taxon>
        <taxon>Ecdysozoa</taxon>
        <taxon>Nematoda</taxon>
        <taxon>Enoplea</taxon>
        <taxon>Dorylaimia</taxon>
        <taxon>Trichinellida</taxon>
        <taxon>Trichinellidae</taxon>
        <taxon>Trichinella</taxon>
    </lineage>
</organism>
<dbReference type="AlphaFoldDB" id="A0A0V1J2G0"/>
<evidence type="ECO:0000313" key="2">
    <source>
        <dbReference type="EMBL" id="KRZ29145.1"/>
    </source>
</evidence>
<accession>A0A0V1J2G0</accession>
<dbReference type="EMBL" id="JYDS01000049">
    <property type="protein sequence ID" value="KRZ29145.1"/>
    <property type="molecule type" value="Genomic_DNA"/>
</dbReference>
<name>A0A0V1J2G0_TRIPS</name>
<proteinExistence type="predicted"/>
<feature type="region of interest" description="Disordered" evidence="1">
    <location>
        <begin position="50"/>
        <end position="75"/>
    </location>
</feature>
<keyword evidence="3" id="KW-1185">Reference proteome</keyword>
<dbReference type="Proteomes" id="UP000054805">
    <property type="component" value="Unassembled WGS sequence"/>
</dbReference>
<evidence type="ECO:0000256" key="1">
    <source>
        <dbReference type="SAM" id="MobiDB-lite"/>
    </source>
</evidence>
<protein>
    <submittedName>
        <fullName evidence="2">Uncharacterized protein</fullName>
    </submittedName>
</protein>
<sequence>MFINAIHQKTGHGGEQSHFEKHRINAISFSHLVKNTIKKDLESFSNKPIDIVEQGNNDETNEKLRSPNAKQTMHSEGNVVQHPDDVIPELLFLIFDHAGHCCDKRLRRIIATSSRPVATMLMVSVSTTFKIIILGATTSVRMHIMEILV</sequence>
<reference evidence="2 3" key="1">
    <citation type="submission" date="2015-01" db="EMBL/GenBank/DDBJ databases">
        <title>Evolution of Trichinella species and genotypes.</title>
        <authorList>
            <person name="Korhonen P.K."/>
            <person name="Edoardo P."/>
            <person name="Giuseppe L.R."/>
            <person name="Gasser R.B."/>
        </authorList>
    </citation>
    <scope>NUCLEOTIDE SEQUENCE [LARGE SCALE GENOMIC DNA]</scope>
    <source>
        <strain evidence="2">ISS588</strain>
    </source>
</reference>